<evidence type="ECO:0000313" key="2">
    <source>
        <dbReference type="Proteomes" id="UP000064844"/>
    </source>
</evidence>
<organism evidence="1 2">
    <name type="scientific">Intestinimonas butyriciproducens</name>
    <dbReference type="NCBI Taxonomy" id="1297617"/>
    <lineage>
        <taxon>Bacteria</taxon>
        <taxon>Bacillati</taxon>
        <taxon>Bacillota</taxon>
        <taxon>Clostridia</taxon>
        <taxon>Eubacteriales</taxon>
        <taxon>Intestinimonas</taxon>
    </lineage>
</organism>
<dbReference type="Proteomes" id="UP000064844">
    <property type="component" value="Chromosome"/>
</dbReference>
<protein>
    <submittedName>
        <fullName evidence="1">Uncharacterized protein</fullName>
    </submittedName>
</protein>
<evidence type="ECO:0000313" key="1">
    <source>
        <dbReference type="EMBL" id="ALP95708.1"/>
    </source>
</evidence>
<reference evidence="1 2" key="1">
    <citation type="journal article" date="2015" name="Nat. Commun.">
        <title>Production of butyrate from lysine and the Amadori product fructoselysine by a human gut commensal.</title>
        <authorList>
            <person name="Bui T.P."/>
            <person name="Ritari J."/>
            <person name="Boeren S."/>
            <person name="de Waard P."/>
            <person name="Plugge C.M."/>
            <person name="de Vos W.M."/>
        </authorList>
    </citation>
    <scope>NUCLEOTIDE SEQUENCE [LARGE SCALE GENOMIC DNA]</scope>
    <source>
        <strain evidence="1 2">AF211</strain>
    </source>
</reference>
<dbReference type="AlphaFoldDB" id="A0A0S2W8N2"/>
<reference evidence="2" key="2">
    <citation type="submission" date="2015-04" db="EMBL/GenBank/DDBJ databases">
        <title>A butyrogenic pathway from the amino acid lysine in a human gut commensal.</title>
        <authorList>
            <person name="de Vos W.M."/>
            <person name="Bui N.T.P."/>
            <person name="Plugge C.M."/>
            <person name="Ritari J."/>
        </authorList>
    </citation>
    <scope>NUCLEOTIDE SEQUENCE [LARGE SCALE GENOMIC DNA]</scope>
    <source>
        <strain evidence="2">AF211</strain>
    </source>
</reference>
<gene>
    <name evidence="1" type="ORF">IB211_03320</name>
</gene>
<keyword evidence="2" id="KW-1185">Reference proteome</keyword>
<dbReference type="KEGG" id="ibu:IB211_03320"/>
<dbReference type="EMBL" id="CP011307">
    <property type="protein sequence ID" value="ALP95708.1"/>
    <property type="molecule type" value="Genomic_DNA"/>
</dbReference>
<proteinExistence type="predicted"/>
<accession>A0A0S2W8N2</accession>
<sequence>MYDKKYTKGIGEPYFPERSRRTLHTGNVYFTPPCIYEFIPVYLNIF</sequence>
<name>A0A0S2W8N2_9FIRM</name>
<dbReference type="STRING" id="1297617.IB211_03320"/>